<feature type="region of interest" description="Disordered" evidence="1">
    <location>
        <begin position="24"/>
        <end position="79"/>
    </location>
</feature>
<reference evidence="2 3" key="1">
    <citation type="submission" date="2020-07" db="EMBL/GenBank/DDBJ databases">
        <title>Sequencing the genomes of 1000 actinobacteria strains.</title>
        <authorList>
            <person name="Klenk H.-P."/>
        </authorList>
    </citation>
    <scope>NUCLEOTIDE SEQUENCE [LARGE SCALE GENOMIC DNA]</scope>
    <source>
        <strain evidence="2 3">DSM 44749</strain>
    </source>
</reference>
<evidence type="ECO:0000256" key="1">
    <source>
        <dbReference type="SAM" id="MobiDB-lite"/>
    </source>
</evidence>
<comment type="caution">
    <text evidence="2">The sequence shown here is derived from an EMBL/GenBank/DDBJ whole genome shotgun (WGS) entry which is preliminary data.</text>
</comment>
<dbReference type="AlphaFoldDB" id="A0A852VY42"/>
<evidence type="ECO:0000313" key="2">
    <source>
        <dbReference type="EMBL" id="NYG00241.1"/>
    </source>
</evidence>
<keyword evidence="3" id="KW-1185">Reference proteome</keyword>
<dbReference type="EMBL" id="JACCCZ010000001">
    <property type="protein sequence ID" value="NYG00241.1"/>
    <property type="molecule type" value="Genomic_DNA"/>
</dbReference>
<accession>A0A852VY42</accession>
<proteinExistence type="predicted"/>
<dbReference type="GeneID" id="98050351"/>
<protein>
    <submittedName>
        <fullName evidence="2">Uncharacterized protein</fullName>
    </submittedName>
</protein>
<sequence>MGRADTTTGGVGVAAQLPLPDCSRAQRELGRAPTVPGSAALSELVAGATGTSPPLRPRTVPDDPHAARRAGPVTRRALT</sequence>
<dbReference type="RefSeq" id="WP_179760094.1">
    <property type="nucleotide sequence ID" value="NZ_BAAAJZ010000011.1"/>
</dbReference>
<gene>
    <name evidence="2" type="ORF">HDA37_000526</name>
</gene>
<dbReference type="Proteomes" id="UP000549695">
    <property type="component" value="Unassembled WGS sequence"/>
</dbReference>
<organism evidence="2 3">
    <name type="scientific">Pseudonocardia alni</name>
    <name type="common">Amycolata alni</name>
    <dbReference type="NCBI Taxonomy" id="33907"/>
    <lineage>
        <taxon>Bacteria</taxon>
        <taxon>Bacillati</taxon>
        <taxon>Actinomycetota</taxon>
        <taxon>Actinomycetes</taxon>
        <taxon>Pseudonocardiales</taxon>
        <taxon>Pseudonocardiaceae</taxon>
        <taxon>Pseudonocardia</taxon>
    </lineage>
</organism>
<name>A0A852VY42_PSEA5</name>
<evidence type="ECO:0000313" key="3">
    <source>
        <dbReference type="Proteomes" id="UP000549695"/>
    </source>
</evidence>